<comment type="subcellular location">
    <subcellularLocation>
        <location evidence="1">Membrane</location>
    </subcellularLocation>
</comment>
<dbReference type="InterPro" id="IPR007110">
    <property type="entry name" value="Ig-like_dom"/>
</dbReference>
<feature type="chain" id="PRO_5034290265" evidence="6">
    <location>
        <begin position="18"/>
        <end position="397"/>
    </location>
</feature>
<dbReference type="PANTHER" id="PTHR11860:SF111">
    <property type="entry name" value="IMMUNOGLOBULIN SUBTYPE DOMAIN-CONTAINING PROTEIN"/>
    <property type="match status" value="1"/>
</dbReference>
<dbReference type="GO" id="GO:0004888">
    <property type="term" value="F:transmembrane signaling receptor activity"/>
    <property type="evidence" value="ECO:0007669"/>
    <property type="project" value="TreeGrafter"/>
</dbReference>
<dbReference type="GeneID" id="114653740"/>
<dbReference type="RefSeq" id="XP_028660062.1">
    <property type="nucleotide sequence ID" value="XM_028804229.2"/>
</dbReference>
<organism evidence="8 9">
    <name type="scientific">Erpetoichthys calabaricus</name>
    <name type="common">Rope fish</name>
    <name type="synonym">Calamoichthys calabaricus</name>
    <dbReference type="NCBI Taxonomy" id="27687"/>
    <lineage>
        <taxon>Eukaryota</taxon>
        <taxon>Metazoa</taxon>
        <taxon>Chordata</taxon>
        <taxon>Craniata</taxon>
        <taxon>Vertebrata</taxon>
        <taxon>Euteleostomi</taxon>
        <taxon>Actinopterygii</taxon>
        <taxon>Polypteriformes</taxon>
        <taxon>Polypteridae</taxon>
        <taxon>Erpetoichthys</taxon>
    </lineage>
</organism>
<feature type="domain" description="Ig-like" evidence="7">
    <location>
        <begin position="123"/>
        <end position="227"/>
    </location>
</feature>
<keyword evidence="3 5" id="KW-0472">Membrane</keyword>
<evidence type="ECO:0000259" key="7">
    <source>
        <dbReference type="PROSITE" id="PS50835"/>
    </source>
</evidence>
<dbReference type="Ensembl" id="ENSECRT00000017117.1">
    <property type="protein sequence ID" value="ENSECRP00000016818.1"/>
    <property type="gene ID" value="ENSECRG00000011166.1"/>
</dbReference>
<dbReference type="Gene3D" id="2.60.40.10">
    <property type="entry name" value="Immunoglobulins"/>
    <property type="match status" value="2"/>
</dbReference>
<evidence type="ECO:0000256" key="2">
    <source>
        <dbReference type="ARBA" id="ARBA00022692"/>
    </source>
</evidence>
<evidence type="ECO:0000256" key="1">
    <source>
        <dbReference type="ARBA" id="ARBA00004370"/>
    </source>
</evidence>
<dbReference type="SUPFAM" id="SSF48726">
    <property type="entry name" value="Immunoglobulin"/>
    <property type="match status" value="2"/>
</dbReference>
<dbReference type="GeneTree" id="ENSGT00950000182977"/>
<evidence type="ECO:0000313" key="9">
    <source>
        <dbReference type="Proteomes" id="UP000694620"/>
    </source>
</evidence>
<reference evidence="8" key="3">
    <citation type="submission" date="2025-09" db="UniProtKB">
        <authorList>
            <consortium name="Ensembl"/>
        </authorList>
    </citation>
    <scope>IDENTIFICATION</scope>
</reference>
<keyword evidence="2 5" id="KW-0812">Transmembrane</keyword>
<sequence>MESLVLLLLSVSSGVISLTTEDNVFAWEDGTLTIPCHYNKMKYKSHVKYLCKGYNWNTCSIVAQTDNQSTESKIRIHDDKEKGIFTVTLNRLKTQDTDSYYCGIEIYGPDEGAYLHLKVTPAPSLLWKNIGIIIQEGEEVSVHCPYSSTFQEYEKRWCKGAELDSCKTLAQSDIPNLGKNVTLIDNQKQMVFTVNISHLETNDSGPYWCVFSRNGVTFGSPLELNINATPSRILNKENVNSERQHTSGASLSKEEKAVVYVGVLGGLLLIFLVSIILYVRKRNDLKKMKPQMQTGDGQQNPDDSEETAYSSLSFQHRTESKKDFKNPEENDDIAYSNLSFQQRKKSKKDFKHQRILNDDVDYTTVEFHKNKPNYASTEITSDPHLSIYAEVVNKSRK</sequence>
<dbReference type="SMART" id="SM00409">
    <property type="entry name" value="IG"/>
    <property type="match status" value="2"/>
</dbReference>
<accession>A0A8C4XAK3</accession>
<dbReference type="Pfam" id="PF07686">
    <property type="entry name" value="V-set"/>
    <property type="match status" value="2"/>
</dbReference>
<evidence type="ECO:0000256" key="6">
    <source>
        <dbReference type="SAM" id="SignalP"/>
    </source>
</evidence>
<proteinExistence type="predicted"/>
<dbReference type="Proteomes" id="UP000694620">
    <property type="component" value="Chromosome 6"/>
</dbReference>
<dbReference type="InterPro" id="IPR050671">
    <property type="entry name" value="CD300_family_receptors"/>
</dbReference>
<protein>
    <submittedName>
        <fullName evidence="8">Polymeric immunoglobulin receptor-like</fullName>
    </submittedName>
</protein>
<dbReference type="InterPro" id="IPR036179">
    <property type="entry name" value="Ig-like_dom_sf"/>
</dbReference>
<dbReference type="InterPro" id="IPR003599">
    <property type="entry name" value="Ig_sub"/>
</dbReference>
<keyword evidence="9" id="KW-1185">Reference proteome</keyword>
<keyword evidence="5" id="KW-1133">Transmembrane helix</keyword>
<gene>
    <name evidence="8" type="primary">LOC114653740</name>
</gene>
<name>A0A8C4XAK3_ERPCA</name>
<feature type="region of interest" description="Disordered" evidence="4">
    <location>
        <begin position="289"/>
        <end position="330"/>
    </location>
</feature>
<evidence type="ECO:0000256" key="5">
    <source>
        <dbReference type="SAM" id="Phobius"/>
    </source>
</evidence>
<dbReference type="InterPro" id="IPR013106">
    <property type="entry name" value="Ig_V-set"/>
</dbReference>
<dbReference type="InterPro" id="IPR013783">
    <property type="entry name" value="Ig-like_fold"/>
</dbReference>
<reference evidence="8" key="1">
    <citation type="submission" date="2021-06" db="EMBL/GenBank/DDBJ databases">
        <authorList>
            <consortium name="Wellcome Sanger Institute Data Sharing"/>
        </authorList>
    </citation>
    <scope>NUCLEOTIDE SEQUENCE [LARGE SCALE GENOMIC DNA]</scope>
</reference>
<feature type="signal peptide" evidence="6">
    <location>
        <begin position="1"/>
        <end position="17"/>
    </location>
</feature>
<evidence type="ECO:0000256" key="4">
    <source>
        <dbReference type="SAM" id="MobiDB-lite"/>
    </source>
</evidence>
<feature type="transmembrane region" description="Helical" evidence="5">
    <location>
        <begin position="257"/>
        <end position="279"/>
    </location>
</feature>
<evidence type="ECO:0000313" key="8">
    <source>
        <dbReference type="Ensembl" id="ENSECRP00000016818.1"/>
    </source>
</evidence>
<evidence type="ECO:0000256" key="3">
    <source>
        <dbReference type="ARBA" id="ARBA00023136"/>
    </source>
</evidence>
<dbReference type="PROSITE" id="PS50835">
    <property type="entry name" value="IG_LIKE"/>
    <property type="match status" value="1"/>
</dbReference>
<dbReference type="PANTHER" id="PTHR11860">
    <property type="entry name" value="POLYMERIC-IMMUNOGLOBULIN RECEPTOR"/>
    <property type="match status" value="1"/>
</dbReference>
<feature type="compositionally biased region" description="Basic and acidic residues" evidence="4">
    <location>
        <begin position="316"/>
        <end position="328"/>
    </location>
</feature>
<reference evidence="8" key="2">
    <citation type="submission" date="2025-08" db="UniProtKB">
        <authorList>
            <consortium name="Ensembl"/>
        </authorList>
    </citation>
    <scope>IDENTIFICATION</scope>
</reference>
<dbReference type="AlphaFoldDB" id="A0A8C4XAK3"/>
<dbReference type="GO" id="GO:0005886">
    <property type="term" value="C:plasma membrane"/>
    <property type="evidence" value="ECO:0007669"/>
    <property type="project" value="TreeGrafter"/>
</dbReference>
<keyword evidence="6" id="KW-0732">Signal</keyword>
<feature type="compositionally biased region" description="Polar residues" evidence="4">
    <location>
        <begin position="291"/>
        <end position="315"/>
    </location>
</feature>